<name>A0A1Y6CIQ3_9BACT</name>
<dbReference type="InterPro" id="IPR002123">
    <property type="entry name" value="Plipid/glycerol_acylTrfase"/>
</dbReference>
<dbReference type="PANTHER" id="PTHR22753">
    <property type="entry name" value="TRANSMEMBRANE PROTEIN 68"/>
    <property type="match status" value="1"/>
</dbReference>
<reference evidence="3" key="1">
    <citation type="submission" date="2017-04" db="EMBL/GenBank/DDBJ databases">
        <authorList>
            <person name="Varghese N."/>
            <person name="Submissions S."/>
        </authorList>
    </citation>
    <scope>NUCLEOTIDE SEQUENCE [LARGE SCALE GENOMIC DNA]</scope>
    <source>
        <strain evidence="3">RKEM611</strain>
    </source>
</reference>
<dbReference type="GO" id="GO:0016746">
    <property type="term" value="F:acyltransferase activity"/>
    <property type="evidence" value="ECO:0007669"/>
    <property type="project" value="UniProtKB-KW"/>
</dbReference>
<dbReference type="GO" id="GO:0016020">
    <property type="term" value="C:membrane"/>
    <property type="evidence" value="ECO:0007669"/>
    <property type="project" value="TreeGrafter"/>
</dbReference>
<evidence type="ECO:0000313" key="3">
    <source>
        <dbReference type="Proteomes" id="UP000192907"/>
    </source>
</evidence>
<dbReference type="AlphaFoldDB" id="A0A1Y6CIQ3"/>
<sequence length="245" mass="27910">MQEELQLKLLPITLGLRLYHRHEVHGLENIPASGPVIIACNHSLATYDISLLMSAVYQKLHRFPRALIDRAFYRIPGLGELMEKLGCIVGSQENAQSLLSNGEILYLAPGGMQESLRPSTDRYRVLWTKRKGFAKLAIDSGAPVILAACPKADDIFTVYENGVTDWIYRNFKMPFFLARGLGPTVMPKPVKLDHYLSRAFYPPKKNHDPVAYKRQVYNFHRKLVQEMNRMIDEGVIPSDQLPPYE</sequence>
<dbReference type="Pfam" id="PF01553">
    <property type="entry name" value="Acyltransferase"/>
    <property type="match status" value="1"/>
</dbReference>
<dbReference type="PANTHER" id="PTHR22753:SF14">
    <property type="entry name" value="MONOACYLGLYCEROL_DIACYLGLYCEROL O-ACYLTRANSFERASE"/>
    <property type="match status" value="1"/>
</dbReference>
<dbReference type="Proteomes" id="UP000192907">
    <property type="component" value="Unassembled WGS sequence"/>
</dbReference>
<evidence type="ECO:0000259" key="1">
    <source>
        <dbReference type="SMART" id="SM00563"/>
    </source>
</evidence>
<dbReference type="OrthoDB" id="5241618at2"/>
<dbReference type="SUPFAM" id="SSF69593">
    <property type="entry name" value="Glycerol-3-phosphate (1)-acyltransferase"/>
    <property type="match status" value="1"/>
</dbReference>
<proteinExistence type="predicted"/>
<keyword evidence="2" id="KW-0808">Transferase</keyword>
<keyword evidence="3" id="KW-1185">Reference proteome</keyword>
<keyword evidence="2" id="KW-0012">Acyltransferase</keyword>
<evidence type="ECO:0000313" key="2">
    <source>
        <dbReference type="EMBL" id="SMF67190.1"/>
    </source>
</evidence>
<dbReference type="RefSeq" id="WP_132323739.1">
    <property type="nucleotide sequence ID" value="NZ_FWZT01000023.1"/>
</dbReference>
<dbReference type="CDD" id="cd07987">
    <property type="entry name" value="LPLAT_MGAT-like"/>
    <property type="match status" value="1"/>
</dbReference>
<protein>
    <submittedName>
        <fullName evidence="2">Acyltransferase</fullName>
    </submittedName>
</protein>
<dbReference type="STRING" id="1513793.SAMN06296036_123106"/>
<dbReference type="EMBL" id="FWZT01000023">
    <property type="protein sequence ID" value="SMF67190.1"/>
    <property type="molecule type" value="Genomic_DNA"/>
</dbReference>
<feature type="domain" description="Phospholipid/glycerol acyltransferase" evidence="1">
    <location>
        <begin position="36"/>
        <end position="152"/>
    </location>
</feature>
<gene>
    <name evidence="2" type="ORF">SAMN06296036_123106</name>
</gene>
<dbReference type="SMART" id="SM00563">
    <property type="entry name" value="PlsC"/>
    <property type="match status" value="1"/>
</dbReference>
<organism evidence="2 3">
    <name type="scientific">Pseudobacteriovorax antillogorgiicola</name>
    <dbReference type="NCBI Taxonomy" id="1513793"/>
    <lineage>
        <taxon>Bacteria</taxon>
        <taxon>Pseudomonadati</taxon>
        <taxon>Bdellovibrionota</taxon>
        <taxon>Oligoflexia</taxon>
        <taxon>Oligoflexales</taxon>
        <taxon>Pseudobacteriovoracaceae</taxon>
        <taxon>Pseudobacteriovorax</taxon>
    </lineage>
</organism>
<accession>A0A1Y6CIQ3</accession>